<dbReference type="InterPro" id="IPR050922">
    <property type="entry name" value="LytR/CpsA/Psr_CW_biosynth"/>
</dbReference>
<dbReference type="PANTHER" id="PTHR33392:SF6">
    <property type="entry name" value="POLYISOPRENYL-TEICHOIC ACID--PEPTIDOGLYCAN TEICHOIC ACID TRANSFERASE TAGU"/>
    <property type="match status" value="1"/>
</dbReference>
<reference evidence="4" key="1">
    <citation type="submission" date="2017-09" db="EMBL/GenBank/DDBJ databases">
        <title>Depth-based differentiation of microbial function through sediment-hosted aquifers and enrichment of novel symbionts in the deep terrestrial subsurface.</title>
        <authorList>
            <person name="Probst A.J."/>
            <person name="Ladd B."/>
            <person name="Jarett J.K."/>
            <person name="Geller-Mcgrath D.E."/>
            <person name="Sieber C.M.K."/>
            <person name="Emerson J.B."/>
            <person name="Anantharaman K."/>
            <person name="Thomas B.C."/>
            <person name="Malmstrom R."/>
            <person name="Stieglmeier M."/>
            <person name="Klingl A."/>
            <person name="Woyke T."/>
            <person name="Ryan C.M."/>
            <person name="Banfield J.F."/>
        </authorList>
    </citation>
    <scope>NUCLEOTIDE SEQUENCE [LARGE SCALE GENOMIC DNA]</scope>
</reference>
<accession>A0A2H0XFC2</accession>
<dbReference type="EMBL" id="PEYT01000031">
    <property type="protein sequence ID" value="PIS22818.1"/>
    <property type="molecule type" value="Genomic_DNA"/>
</dbReference>
<comment type="similarity">
    <text evidence="1">Belongs to the LytR/CpsA/Psr (LCP) family.</text>
</comment>
<dbReference type="AlphaFoldDB" id="A0A2H0XFC2"/>
<evidence type="ECO:0000256" key="1">
    <source>
        <dbReference type="ARBA" id="ARBA00006068"/>
    </source>
</evidence>
<evidence type="ECO:0000313" key="4">
    <source>
        <dbReference type="Proteomes" id="UP000230340"/>
    </source>
</evidence>
<evidence type="ECO:0000259" key="2">
    <source>
        <dbReference type="Pfam" id="PF03816"/>
    </source>
</evidence>
<dbReference type="Proteomes" id="UP000230340">
    <property type="component" value="Unassembled WGS sequence"/>
</dbReference>
<name>A0A2H0XFC2_UNCKA</name>
<evidence type="ECO:0000313" key="3">
    <source>
        <dbReference type="EMBL" id="PIS22818.1"/>
    </source>
</evidence>
<proteinExistence type="inferred from homology"/>
<dbReference type="PANTHER" id="PTHR33392">
    <property type="entry name" value="POLYISOPRENYL-TEICHOIC ACID--PEPTIDOGLYCAN TEICHOIC ACID TRANSFERASE TAGU"/>
    <property type="match status" value="1"/>
</dbReference>
<dbReference type="Pfam" id="PF03816">
    <property type="entry name" value="LytR_cpsA_psr"/>
    <property type="match status" value="1"/>
</dbReference>
<protein>
    <recommendedName>
        <fullName evidence="2">Cell envelope-related transcriptional attenuator domain-containing protein</fullName>
    </recommendedName>
</protein>
<comment type="caution">
    <text evidence="3">The sequence shown here is derived from an EMBL/GenBank/DDBJ whole genome shotgun (WGS) entry which is preliminary data.</text>
</comment>
<dbReference type="InterPro" id="IPR004474">
    <property type="entry name" value="LytR_CpsA_psr"/>
</dbReference>
<gene>
    <name evidence="3" type="ORF">COT49_03455</name>
</gene>
<sequence>MAGRIKLLILTPIILTLILFCFGASRLFFSSSSVISRSLPGNTLPQSDSRTNVLLLGIDKRAPGEVQSGVLTDTIMLASIPHNEGKIVIVSIPRDLWIAEYRAKINEIYGMLGANDASAEALKKAVSGALGVPVHFQVQVGFGGFKEAVDTLGGVSIDVQNTFDDYRYPVSGRENDTCELTEEQILEGKEEDYQVSEIDYPCRFEHTHFDKGAITMNGDVALKYARSRHSTNPAERGDFARAKRQQQVILAVRNKALSMGTLLNPKKIADLYGIYQKYFATDITVSDAQVLFSLAIKANISEVKTAVLTNSSIEDGMGAGLLYAPADRSPYGGKWVVVPKGGSFAGVHAFVQKLLFGN</sequence>
<organism evidence="3 4">
    <name type="scientific">candidate division WWE3 bacterium CG08_land_8_20_14_0_20_40_13</name>
    <dbReference type="NCBI Taxonomy" id="1975084"/>
    <lineage>
        <taxon>Bacteria</taxon>
        <taxon>Katanobacteria</taxon>
    </lineage>
</organism>
<feature type="domain" description="Cell envelope-related transcriptional attenuator" evidence="2">
    <location>
        <begin position="72"/>
        <end position="256"/>
    </location>
</feature>
<dbReference type="Gene3D" id="3.40.630.190">
    <property type="entry name" value="LCP protein"/>
    <property type="match status" value="1"/>
</dbReference>